<evidence type="ECO:0000313" key="1">
    <source>
        <dbReference type="EMBL" id="CAG8610656.1"/>
    </source>
</evidence>
<dbReference type="Proteomes" id="UP000789702">
    <property type="component" value="Unassembled WGS sequence"/>
</dbReference>
<organism evidence="1 2">
    <name type="scientific">Dentiscutata heterogama</name>
    <dbReference type="NCBI Taxonomy" id="1316150"/>
    <lineage>
        <taxon>Eukaryota</taxon>
        <taxon>Fungi</taxon>
        <taxon>Fungi incertae sedis</taxon>
        <taxon>Mucoromycota</taxon>
        <taxon>Glomeromycotina</taxon>
        <taxon>Glomeromycetes</taxon>
        <taxon>Diversisporales</taxon>
        <taxon>Gigasporaceae</taxon>
        <taxon>Dentiscutata</taxon>
    </lineage>
</organism>
<keyword evidence="2" id="KW-1185">Reference proteome</keyword>
<gene>
    <name evidence="1" type="ORF">DHETER_LOCUS7621</name>
</gene>
<accession>A0ACA9MS95</accession>
<sequence length="103" mass="12006">DYILDINRLNNLLKNNEIHFLSNLFPPANVELDEEVNEYLDNNEVECSNPQGSKESNKPQETKDHYKIESTETTCPRNNLLRKIGFFIMIFIIIGLFLYVSVI</sequence>
<proteinExistence type="predicted"/>
<comment type="caution">
    <text evidence="1">The sequence shown here is derived from an EMBL/GenBank/DDBJ whole genome shotgun (WGS) entry which is preliminary data.</text>
</comment>
<feature type="non-terminal residue" evidence="1">
    <location>
        <position position="1"/>
    </location>
</feature>
<reference evidence="1" key="1">
    <citation type="submission" date="2021-06" db="EMBL/GenBank/DDBJ databases">
        <authorList>
            <person name="Kallberg Y."/>
            <person name="Tangrot J."/>
            <person name="Rosling A."/>
        </authorList>
    </citation>
    <scope>NUCLEOTIDE SEQUENCE</scope>
    <source>
        <strain evidence="1">IL203A</strain>
    </source>
</reference>
<evidence type="ECO:0000313" key="2">
    <source>
        <dbReference type="Proteomes" id="UP000789702"/>
    </source>
</evidence>
<dbReference type="EMBL" id="CAJVPU010010997">
    <property type="protein sequence ID" value="CAG8610656.1"/>
    <property type="molecule type" value="Genomic_DNA"/>
</dbReference>
<name>A0ACA9MS95_9GLOM</name>
<protein>
    <submittedName>
        <fullName evidence="1">2690_t:CDS:1</fullName>
    </submittedName>
</protein>